<dbReference type="GO" id="GO:0009116">
    <property type="term" value="P:nucleoside metabolic process"/>
    <property type="evidence" value="ECO:0007669"/>
    <property type="project" value="InterPro"/>
</dbReference>
<dbReference type="InterPro" id="IPR035994">
    <property type="entry name" value="Nucleoside_phosphorylase_sf"/>
</dbReference>
<comment type="caution">
    <text evidence="1">The sequence shown here is derived from an EMBL/GenBank/DDBJ whole genome shotgun (WGS) entry which is preliminary data.</text>
</comment>
<protein>
    <recommendedName>
        <fullName evidence="3">Nucleoside phosphorylase domain-containing protein</fullName>
    </recommendedName>
</protein>
<evidence type="ECO:0000313" key="2">
    <source>
        <dbReference type="Proteomes" id="UP001215712"/>
    </source>
</evidence>
<sequence>MSNPEDYTVGWISAILPEYAAAQLCLDEKHEPTRLPPGNKDQYTLGRIGKHNVVISVLPMGEYGTASAARVAESMTNSFPNIRIALMVGIGGGAPSRKHDIRLGDIVVGIPRNGEGGVFNYDYGKTIQDQSFKATGFVNQPPTILLTAVQGLATQYELEGNGIEDTVNEILAENSRLRRKFARPDPKSDRLYKTNVVHPIDSEMDCVDSCGIQTSDLIPRTERTEDMDNPMVHYGLIASANNLMKDAIIRDQLSRQKDVLCFEMEAAGLVNHFPCLVIRGICDYADSHKNKDWQRYAAMVAAVYAKDLMNKIPSQHVEHEKAIVNVLKAGDAQRNTYITFKGDNSGLQIGQMNGSINNSGNLPVWR</sequence>
<dbReference type="AlphaFoldDB" id="A0AAD6MXL1"/>
<accession>A0AAD6MXL1</accession>
<dbReference type="Gene3D" id="3.40.50.1580">
    <property type="entry name" value="Nucleoside phosphorylase domain"/>
    <property type="match status" value="1"/>
</dbReference>
<reference evidence="1" key="2">
    <citation type="submission" date="2023-01" db="EMBL/GenBank/DDBJ databases">
        <authorList>
            <person name="Petersen C."/>
        </authorList>
    </citation>
    <scope>NUCLEOTIDE SEQUENCE</scope>
    <source>
        <strain evidence="1">IBT 17514</strain>
    </source>
</reference>
<proteinExistence type="predicted"/>
<evidence type="ECO:0000313" key="1">
    <source>
        <dbReference type="EMBL" id="KAJ5731960.1"/>
    </source>
</evidence>
<reference evidence="1" key="1">
    <citation type="journal article" date="2023" name="IMA Fungus">
        <title>Comparative genomic study of the Penicillium genus elucidates a diverse pangenome and 15 lateral gene transfer events.</title>
        <authorList>
            <person name="Petersen C."/>
            <person name="Sorensen T."/>
            <person name="Nielsen M.R."/>
            <person name="Sondergaard T.E."/>
            <person name="Sorensen J.L."/>
            <person name="Fitzpatrick D.A."/>
            <person name="Frisvad J.C."/>
            <person name="Nielsen K.L."/>
        </authorList>
    </citation>
    <scope>NUCLEOTIDE SEQUENCE</scope>
    <source>
        <strain evidence="1">IBT 17514</strain>
    </source>
</reference>
<keyword evidence="2" id="KW-1185">Reference proteome</keyword>
<dbReference type="SUPFAM" id="SSF53167">
    <property type="entry name" value="Purine and uridine phosphorylases"/>
    <property type="match status" value="1"/>
</dbReference>
<dbReference type="PANTHER" id="PTHR46082">
    <property type="entry name" value="ATP/GTP-BINDING PROTEIN-RELATED"/>
    <property type="match status" value="1"/>
</dbReference>
<dbReference type="PANTHER" id="PTHR46082:SF11">
    <property type="entry name" value="AAA+ ATPASE DOMAIN-CONTAINING PROTEIN-RELATED"/>
    <property type="match status" value="1"/>
</dbReference>
<dbReference type="InterPro" id="IPR053137">
    <property type="entry name" value="NLR-like"/>
</dbReference>
<evidence type="ECO:0008006" key="3">
    <source>
        <dbReference type="Google" id="ProtNLM"/>
    </source>
</evidence>
<dbReference type="EMBL" id="JAQJAN010000004">
    <property type="protein sequence ID" value="KAJ5731960.1"/>
    <property type="molecule type" value="Genomic_DNA"/>
</dbReference>
<dbReference type="Proteomes" id="UP001215712">
    <property type="component" value="Unassembled WGS sequence"/>
</dbReference>
<gene>
    <name evidence="1" type="ORF">N7493_003441</name>
</gene>
<dbReference type="GO" id="GO:0003824">
    <property type="term" value="F:catalytic activity"/>
    <property type="evidence" value="ECO:0007669"/>
    <property type="project" value="InterPro"/>
</dbReference>
<organism evidence="1 2">
    <name type="scientific">Penicillium malachiteum</name>
    <dbReference type="NCBI Taxonomy" id="1324776"/>
    <lineage>
        <taxon>Eukaryota</taxon>
        <taxon>Fungi</taxon>
        <taxon>Dikarya</taxon>
        <taxon>Ascomycota</taxon>
        <taxon>Pezizomycotina</taxon>
        <taxon>Eurotiomycetes</taxon>
        <taxon>Eurotiomycetidae</taxon>
        <taxon>Eurotiales</taxon>
        <taxon>Aspergillaceae</taxon>
        <taxon>Penicillium</taxon>
    </lineage>
</organism>
<name>A0AAD6MXL1_9EURO</name>